<feature type="region of interest" description="Disordered" evidence="1">
    <location>
        <begin position="1"/>
        <end position="89"/>
    </location>
</feature>
<keyword evidence="3" id="KW-1185">Reference proteome</keyword>
<dbReference type="AlphaFoldDB" id="A0A4V1RUY8"/>
<comment type="caution">
    <text evidence="2">The sequence shown here is derived from an EMBL/GenBank/DDBJ whole genome shotgun (WGS) entry which is preliminary data.</text>
</comment>
<proteinExistence type="predicted"/>
<evidence type="ECO:0000313" key="3">
    <source>
        <dbReference type="Proteomes" id="UP000290759"/>
    </source>
</evidence>
<gene>
    <name evidence="2" type="ORF">D3273_06895</name>
</gene>
<evidence type="ECO:0000313" key="2">
    <source>
        <dbReference type="EMBL" id="RYC32804.1"/>
    </source>
</evidence>
<dbReference type="Proteomes" id="UP000290759">
    <property type="component" value="Unassembled WGS sequence"/>
</dbReference>
<name>A0A4V1RUY8_9HYPH</name>
<dbReference type="SUPFAM" id="SSF47240">
    <property type="entry name" value="Ferritin-like"/>
    <property type="match status" value="1"/>
</dbReference>
<sequence length="257" mass="27615">MRMNMVSSPVSPCQHARPEMGPKMTCMRKSRSAADNGRPTASSFGRTASKAAVSTRLGSAVRRKDAGRTNGGGIGFRFRPGRPTPGPDDGCTMSDTNTAKDSYLTGLRNQHAVETQAIGTIQNELPRMKPYPELYARMQQDHERSTQQAARLDDLLAKHGSSKSLAKEAVTGAVATLAGFAHVTAGDEVLKNVLAAIGYKAYEIASYKVLLTLAEASGASEDKAVLETSMKEEQEMGDWLGEHIPSFVHAYLGQKDA</sequence>
<protein>
    <submittedName>
        <fullName evidence="2">Ferritin-like domain-containing protein</fullName>
    </submittedName>
</protein>
<organism evidence="2 3">
    <name type="scientific">Lichenibacterium minor</name>
    <dbReference type="NCBI Taxonomy" id="2316528"/>
    <lineage>
        <taxon>Bacteria</taxon>
        <taxon>Pseudomonadati</taxon>
        <taxon>Pseudomonadota</taxon>
        <taxon>Alphaproteobacteria</taxon>
        <taxon>Hyphomicrobiales</taxon>
        <taxon>Lichenihabitantaceae</taxon>
        <taxon>Lichenibacterium</taxon>
    </lineage>
</organism>
<dbReference type="OrthoDB" id="7273732at2"/>
<dbReference type="InterPro" id="IPR010287">
    <property type="entry name" value="DUF892_YciF-like"/>
</dbReference>
<dbReference type="EMBL" id="QYBB01000005">
    <property type="protein sequence ID" value="RYC32804.1"/>
    <property type="molecule type" value="Genomic_DNA"/>
</dbReference>
<evidence type="ECO:0000256" key="1">
    <source>
        <dbReference type="SAM" id="MobiDB-lite"/>
    </source>
</evidence>
<dbReference type="Gene3D" id="1.20.1260.10">
    <property type="match status" value="1"/>
</dbReference>
<reference evidence="2 3" key="2">
    <citation type="submission" date="2019-02" db="EMBL/GenBank/DDBJ databases">
        <title>'Lichenibacterium ramalinii' gen. nov. sp. nov., 'Lichenibacterium minor' gen. nov. sp. nov.</title>
        <authorList>
            <person name="Pankratov T."/>
        </authorList>
    </citation>
    <scope>NUCLEOTIDE SEQUENCE [LARGE SCALE GENOMIC DNA]</scope>
    <source>
        <strain evidence="2 3">RmlP026</strain>
    </source>
</reference>
<dbReference type="InterPro" id="IPR009078">
    <property type="entry name" value="Ferritin-like_SF"/>
</dbReference>
<accession>A0A4V1RUY8</accession>
<dbReference type="Pfam" id="PF05974">
    <property type="entry name" value="DUF892"/>
    <property type="match status" value="1"/>
</dbReference>
<feature type="compositionally biased region" description="Polar residues" evidence="1">
    <location>
        <begin position="1"/>
        <end position="11"/>
    </location>
</feature>
<dbReference type="InterPro" id="IPR012347">
    <property type="entry name" value="Ferritin-like"/>
</dbReference>
<reference evidence="2 3" key="1">
    <citation type="submission" date="2018-12" db="EMBL/GenBank/DDBJ databases">
        <authorList>
            <person name="Grouzdev D.S."/>
            <person name="Krutkina M.S."/>
        </authorList>
    </citation>
    <scope>NUCLEOTIDE SEQUENCE [LARGE SCALE GENOMIC DNA]</scope>
    <source>
        <strain evidence="2 3">RmlP026</strain>
    </source>
</reference>